<feature type="domain" description="HD-GYP" evidence="8">
    <location>
        <begin position="153"/>
        <end position="354"/>
    </location>
</feature>
<dbReference type="Gene3D" id="1.10.3210.10">
    <property type="entry name" value="Hypothetical protein af1432"/>
    <property type="match status" value="1"/>
</dbReference>
<evidence type="ECO:0000256" key="5">
    <source>
        <dbReference type="ARBA" id="ARBA00023163"/>
    </source>
</evidence>
<evidence type="ECO:0000313" key="9">
    <source>
        <dbReference type="EMBL" id="TCO80569.1"/>
    </source>
</evidence>
<dbReference type="RefSeq" id="WP_132543195.1">
    <property type="nucleotide sequence ID" value="NZ_SLWY01000013.1"/>
</dbReference>
<dbReference type="PANTHER" id="PTHR45228:SF1">
    <property type="entry name" value="CYCLIC DI-GMP PHOSPHODIESTERASE TM_0186"/>
    <property type="match status" value="1"/>
</dbReference>
<comment type="caution">
    <text evidence="9">The sequence shown here is derived from an EMBL/GenBank/DDBJ whole genome shotgun (WGS) entry which is preliminary data.</text>
</comment>
<gene>
    <name evidence="9" type="ORF">EV699_11347</name>
</gene>
<sequence length="354" mass="38874">MSEASRSPVRILIVDDDPVGARLLATLLASQGYATTTAVSGPEALARVAEALPDLILLDVMMPGMDGFEVANRLKAGEATRSIPIIMVTALDDRDARLRGFQAGVEEFVAKPVDRAELWVRVRNLLRLKEFGDLLADQNRTLERLVAERTAQLEDSYRETIFTLTLAASYKDEETGAHVRRISVYTAELARRLGLDAAFADTIYFASPMHDVGKIAIPDAILRKPGGFTPDEWAIMKTHAALGARMLAGGASPYLRMGAEIAQNHHERWDGSGYPQGLRNEAIPLSARIMIVCDQYDALRSTRPYKRALDHATTLDIMLKGDGRTVPEHFDPAVLAAFVACAETFREIYAAHEG</sequence>
<dbReference type="InterPro" id="IPR003607">
    <property type="entry name" value="HD/PDEase_dom"/>
</dbReference>
<keyword evidence="5" id="KW-0804">Transcription</keyword>
<keyword evidence="2" id="KW-0902">Two-component regulatory system</keyword>
<dbReference type="PANTHER" id="PTHR45228">
    <property type="entry name" value="CYCLIC DI-GMP PHOSPHODIESTERASE TM_0186-RELATED"/>
    <property type="match status" value="1"/>
</dbReference>
<dbReference type="SUPFAM" id="SSF109604">
    <property type="entry name" value="HD-domain/PDEase-like"/>
    <property type="match status" value="1"/>
</dbReference>
<accession>A0A4R2L8M7</accession>
<dbReference type="Gene3D" id="3.40.50.2300">
    <property type="match status" value="1"/>
</dbReference>
<reference evidence="9 10" key="1">
    <citation type="submission" date="2019-03" db="EMBL/GenBank/DDBJ databases">
        <title>Genomic Encyclopedia of Type Strains, Phase IV (KMG-IV): sequencing the most valuable type-strain genomes for metagenomic binning, comparative biology and taxonomic classification.</title>
        <authorList>
            <person name="Goeker M."/>
        </authorList>
    </citation>
    <scope>NUCLEOTIDE SEQUENCE [LARGE SCALE GENOMIC DNA]</scope>
    <source>
        <strain evidence="9 10">DSM 25287</strain>
    </source>
</reference>
<dbReference type="SUPFAM" id="SSF52172">
    <property type="entry name" value="CheY-like"/>
    <property type="match status" value="1"/>
</dbReference>
<dbReference type="InterPro" id="IPR011006">
    <property type="entry name" value="CheY-like_superfamily"/>
</dbReference>
<dbReference type="GO" id="GO:0000160">
    <property type="term" value="P:phosphorelay signal transduction system"/>
    <property type="evidence" value="ECO:0007669"/>
    <property type="project" value="UniProtKB-KW"/>
</dbReference>
<dbReference type="SMART" id="SM00471">
    <property type="entry name" value="HDc"/>
    <property type="match status" value="1"/>
</dbReference>
<dbReference type="CDD" id="cd00077">
    <property type="entry name" value="HDc"/>
    <property type="match status" value="1"/>
</dbReference>
<dbReference type="PROSITE" id="PS51832">
    <property type="entry name" value="HD_GYP"/>
    <property type="match status" value="1"/>
</dbReference>
<dbReference type="Pfam" id="PF00072">
    <property type="entry name" value="Response_reg"/>
    <property type="match status" value="1"/>
</dbReference>
<evidence type="ECO:0000256" key="3">
    <source>
        <dbReference type="ARBA" id="ARBA00023015"/>
    </source>
</evidence>
<dbReference type="InterPro" id="IPR001789">
    <property type="entry name" value="Sig_transdc_resp-reg_receiver"/>
</dbReference>
<dbReference type="PROSITE" id="PS50110">
    <property type="entry name" value="RESPONSE_REGULATORY"/>
    <property type="match status" value="1"/>
</dbReference>
<keyword evidence="4" id="KW-0238">DNA-binding</keyword>
<dbReference type="InterPro" id="IPR037522">
    <property type="entry name" value="HD_GYP_dom"/>
</dbReference>
<feature type="domain" description="Response regulatory" evidence="7">
    <location>
        <begin position="10"/>
        <end position="126"/>
    </location>
</feature>
<keyword evidence="3" id="KW-0805">Transcription regulation</keyword>
<dbReference type="OrthoDB" id="9816273at2"/>
<dbReference type="SMART" id="SM00448">
    <property type="entry name" value="REC"/>
    <property type="match status" value="1"/>
</dbReference>
<dbReference type="CDD" id="cd17538">
    <property type="entry name" value="REC_D1_PleD-like"/>
    <property type="match status" value="1"/>
</dbReference>
<dbReference type="FunFam" id="3.40.50.2300:FF:000001">
    <property type="entry name" value="DNA-binding response regulator PhoB"/>
    <property type="match status" value="1"/>
</dbReference>
<evidence type="ECO:0000256" key="2">
    <source>
        <dbReference type="ARBA" id="ARBA00023012"/>
    </source>
</evidence>
<keyword evidence="10" id="KW-1185">Reference proteome</keyword>
<dbReference type="InterPro" id="IPR052020">
    <property type="entry name" value="Cyclic_di-GMP/3'3'-cGAMP_PDE"/>
</dbReference>
<dbReference type="GO" id="GO:0003677">
    <property type="term" value="F:DNA binding"/>
    <property type="evidence" value="ECO:0007669"/>
    <property type="project" value="UniProtKB-KW"/>
</dbReference>
<keyword evidence="1 6" id="KW-0597">Phosphoprotein</keyword>
<evidence type="ECO:0000256" key="6">
    <source>
        <dbReference type="PROSITE-ProRule" id="PRU00169"/>
    </source>
</evidence>
<dbReference type="AlphaFoldDB" id="A0A4R2L8M7"/>
<dbReference type="EMBL" id="SLWY01000013">
    <property type="protein sequence ID" value="TCO80569.1"/>
    <property type="molecule type" value="Genomic_DNA"/>
</dbReference>
<protein>
    <submittedName>
        <fullName evidence="9">Putative two-component system response regulator</fullName>
    </submittedName>
</protein>
<dbReference type="GO" id="GO:0008081">
    <property type="term" value="F:phosphoric diester hydrolase activity"/>
    <property type="evidence" value="ECO:0007669"/>
    <property type="project" value="UniProtKB-ARBA"/>
</dbReference>
<dbReference type="Pfam" id="PF13487">
    <property type="entry name" value="HD_5"/>
    <property type="match status" value="1"/>
</dbReference>
<evidence type="ECO:0000256" key="1">
    <source>
        <dbReference type="ARBA" id="ARBA00022553"/>
    </source>
</evidence>
<dbReference type="Proteomes" id="UP000295765">
    <property type="component" value="Unassembled WGS sequence"/>
</dbReference>
<evidence type="ECO:0000259" key="8">
    <source>
        <dbReference type="PROSITE" id="PS51832"/>
    </source>
</evidence>
<evidence type="ECO:0000313" key="10">
    <source>
        <dbReference type="Proteomes" id="UP000295765"/>
    </source>
</evidence>
<feature type="modified residue" description="4-aspartylphosphate" evidence="6">
    <location>
        <position position="59"/>
    </location>
</feature>
<evidence type="ECO:0000259" key="7">
    <source>
        <dbReference type="PROSITE" id="PS50110"/>
    </source>
</evidence>
<organism evidence="9 10">
    <name type="scientific">Plasticicumulans lactativorans</name>
    <dbReference type="NCBI Taxonomy" id="1133106"/>
    <lineage>
        <taxon>Bacteria</taxon>
        <taxon>Pseudomonadati</taxon>
        <taxon>Pseudomonadota</taxon>
        <taxon>Gammaproteobacteria</taxon>
        <taxon>Candidatus Competibacteraceae</taxon>
        <taxon>Plasticicumulans</taxon>
    </lineage>
</organism>
<proteinExistence type="predicted"/>
<evidence type="ECO:0000256" key="4">
    <source>
        <dbReference type="ARBA" id="ARBA00023125"/>
    </source>
</evidence>
<name>A0A4R2L8M7_9GAMM</name>